<proteinExistence type="predicted"/>
<dbReference type="Proteomes" id="UP001359559">
    <property type="component" value="Unassembled WGS sequence"/>
</dbReference>
<dbReference type="PANTHER" id="PTHR33320:SF30">
    <property type="entry name" value="OS04G0606200 PROTEIN"/>
    <property type="match status" value="1"/>
</dbReference>
<dbReference type="EMBL" id="JAYKXN010000003">
    <property type="protein sequence ID" value="KAK7303944.1"/>
    <property type="molecule type" value="Genomic_DNA"/>
</dbReference>
<dbReference type="AlphaFoldDB" id="A0AAN9JTC6"/>
<organism evidence="1 2">
    <name type="scientific">Clitoria ternatea</name>
    <name type="common">Butterfly pea</name>
    <dbReference type="NCBI Taxonomy" id="43366"/>
    <lineage>
        <taxon>Eukaryota</taxon>
        <taxon>Viridiplantae</taxon>
        <taxon>Streptophyta</taxon>
        <taxon>Embryophyta</taxon>
        <taxon>Tracheophyta</taxon>
        <taxon>Spermatophyta</taxon>
        <taxon>Magnoliopsida</taxon>
        <taxon>eudicotyledons</taxon>
        <taxon>Gunneridae</taxon>
        <taxon>Pentapetalae</taxon>
        <taxon>rosids</taxon>
        <taxon>fabids</taxon>
        <taxon>Fabales</taxon>
        <taxon>Fabaceae</taxon>
        <taxon>Papilionoideae</taxon>
        <taxon>50 kb inversion clade</taxon>
        <taxon>NPAAA clade</taxon>
        <taxon>indigoferoid/millettioid clade</taxon>
        <taxon>Phaseoleae</taxon>
        <taxon>Clitoria</taxon>
    </lineage>
</organism>
<accession>A0AAN9JTC6</accession>
<comment type="caution">
    <text evidence="1">The sequence shown here is derived from an EMBL/GenBank/DDBJ whole genome shotgun (WGS) entry which is preliminary data.</text>
</comment>
<evidence type="ECO:0000313" key="1">
    <source>
        <dbReference type="EMBL" id="KAK7303944.1"/>
    </source>
</evidence>
<name>A0AAN9JTC6_CLITE</name>
<gene>
    <name evidence="1" type="ORF">RJT34_14871</name>
</gene>
<protein>
    <submittedName>
        <fullName evidence="1">Uncharacterized protein</fullName>
    </submittedName>
</protein>
<keyword evidence="2" id="KW-1185">Reference proteome</keyword>
<sequence length="101" mass="12135">MLGTTHTPCSISQEEGTLQITITRSEKKLWIRRKMWFMYVYDEEEKELGRQQAPGSCPFCDGKVEAMDVEIQWRFCFLPMCFKIKRKFFCTLCARRLELYF</sequence>
<dbReference type="PANTHER" id="PTHR33320">
    <property type="entry name" value="METHIONYL-TRNA SYNTHETASE"/>
    <property type="match status" value="1"/>
</dbReference>
<reference evidence="1 2" key="1">
    <citation type="submission" date="2024-01" db="EMBL/GenBank/DDBJ databases">
        <title>The genomes of 5 underutilized Papilionoideae crops provide insights into root nodulation and disease resistance.</title>
        <authorList>
            <person name="Yuan L."/>
        </authorList>
    </citation>
    <scope>NUCLEOTIDE SEQUENCE [LARGE SCALE GENOMIC DNA]</scope>
    <source>
        <strain evidence="1">LY-2023</strain>
        <tissue evidence="1">Leaf</tissue>
    </source>
</reference>
<evidence type="ECO:0000313" key="2">
    <source>
        <dbReference type="Proteomes" id="UP001359559"/>
    </source>
</evidence>